<dbReference type="PROSITE" id="PS50071">
    <property type="entry name" value="HOMEOBOX_2"/>
    <property type="match status" value="1"/>
</dbReference>
<keyword evidence="6 8" id="KW-0539">Nucleus</keyword>
<keyword evidence="4 8" id="KW-0371">Homeobox</keyword>
<dbReference type="InterPro" id="IPR009057">
    <property type="entry name" value="Homeodomain-like_sf"/>
</dbReference>
<dbReference type="AlphaFoldDB" id="A0AAV6KX91"/>
<dbReference type="GO" id="GO:0005634">
    <property type="term" value="C:nucleus"/>
    <property type="evidence" value="ECO:0007669"/>
    <property type="project" value="UniProtKB-SubCell"/>
</dbReference>
<comment type="caution">
    <text evidence="13">The sequence shown here is derived from an EMBL/GenBank/DDBJ whole genome shotgun (WGS) entry which is preliminary data.</text>
</comment>
<dbReference type="GO" id="GO:0000981">
    <property type="term" value="F:DNA-binding transcription factor activity, RNA polymerase II-specific"/>
    <property type="evidence" value="ECO:0007669"/>
    <property type="project" value="UniProtKB-UniRule"/>
</dbReference>
<dbReference type="Gene3D" id="1.10.10.60">
    <property type="entry name" value="Homeodomain-like"/>
    <property type="match status" value="1"/>
</dbReference>
<keyword evidence="2 10" id="KW-0805">Transcription regulation</keyword>
<dbReference type="InterPro" id="IPR000047">
    <property type="entry name" value="HTH_motif"/>
</dbReference>
<feature type="domain" description="Homeobox" evidence="12">
    <location>
        <begin position="76"/>
        <end position="136"/>
    </location>
</feature>
<sequence length="269" mass="30992">MEWNHGSYLRAVPPFVSPPDNSMGFLYNYYDHYPGINMLKYPAVVGQGSSAHAMGSGSMKDVLTMSGYASGNARDQMGDQKKKRLSAEQFNSLESSFQEEVKLNPERKMKLAMELGLHPRQVSIWFQNRRARWKAKQLEQLYDRLKHQFEVVSNEKKQLKREFDVVSGENKHLQEEEVKSAMKNHHQVISTEISGEDTVESTSVWNRSSLLLTRHHHHHQQTIALNEDHHPVNNYQAFGIADDYNPVEVMPPLPQPANYWNNVMPPSYS</sequence>
<dbReference type="CDD" id="cd00086">
    <property type="entry name" value="homeodomain"/>
    <property type="match status" value="1"/>
</dbReference>
<evidence type="ECO:0000256" key="8">
    <source>
        <dbReference type="PROSITE-ProRule" id="PRU00108"/>
    </source>
</evidence>
<accession>A0AAV6KX91</accession>
<keyword evidence="3 8" id="KW-0238">DNA-binding</keyword>
<dbReference type="SMART" id="SM00389">
    <property type="entry name" value="HOX"/>
    <property type="match status" value="1"/>
</dbReference>
<dbReference type="Pfam" id="PF00046">
    <property type="entry name" value="Homeodomain"/>
    <property type="match status" value="1"/>
</dbReference>
<evidence type="ECO:0000256" key="1">
    <source>
        <dbReference type="ARBA" id="ARBA00004123"/>
    </source>
</evidence>
<reference evidence="13" key="1">
    <citation type="submission" date="2020-08" db="EMBL/GenBank/DDBJ databases">
        <title>Plant Genome Project.</title>
        <authorList>
            <person name="Zhang R.-G."/>
        </authorList>
    </citation>
    <scope>NUCLEOTIDE SEQUENCE</scope>
    <source>
        <strain evidence="13">WSP0</strain>
        <tissue evidence="13">Leaf</tissue>
    </source>
</reference>
<comment type="similarity">
    <text evidence="7 10">Belongs to the HD-ZIP homeobox family. Class I subfamily.</text>
</comment>
<evidence type="ECO:0000256" key="6">
    <source>
        <dbReference type="ARBA" id="ARBA00023242"/>
    </source>
</evidence>
<keyword evidence="14" id="KW-1185">Reference proteome</keyword>
<evidence type="ECO:0000313" key="13">
    <source>
        <dbReference type="EMBL" id="KAG5556721.1"/>
    </source>
</evidence>
<dbReference type="SUPFAM" id="SSF46689">
    <property type="entry name" value="Homeodomain-like"/>
    <property type="match status" value="1"/>
</dbReference>
<protein>
    <recommendedName>
        <fullName evidence="10">Homeobox-leucine zipper protein</fullName>
    </recommendedName>
    <alternativeName>
        <fullName evidence="10">HD-ZIP protein</fullName>
    </alternativeName>
    <alternativeName>
        <fullName evidence="10">Homeodomain transcription factor</fullName>
    </alternativeName>
</protein>
<dbReference type="EMBL" id="JACTNZ010000003">
    <property type="protein sequence ID" value="KAG5556721.1"/>
    <property type="molecule type" value="Genomic_DNA"/>
</dbReference>
<dbReference type="InterPro" id="IPR045224">
    <property type="entry name" value="HDZip_class_I_plant"/>
</dbReference>
<evidence type="ECO:0000256" key="11">
    <source>
        <dbReference type="SAM" id="Coils"/>
    </source>
</evidence>
<evidence type="ECO:0000256" key="7">
    <source>
        <dbReference type="ARBA" id="ARBA00025748"/>
    </source>
</evidence>
<dbReference type="InterPro" id="IPR001356">
    <property type="entry name" value="HD"/>
</dbReference>
<feature type="DNA-binding region" description="Homeobox" evidence="8">
    <location>
        <begin position="78"/>
        <end position="137"/>
    </location>
</feature>
<dbReference type="GO" id="GO:0043565">
    <property type="term" value="F:sequence-specific DNA binding"/>
    <property type="evidence" value="ECO:0007669"/>
    <property type="project" value="TreeGrafter"/>
</dbReference>
<keyword evidence="11" id="KW-0175">Coiled coil</keyword>
<evidence type="ECO:0000313" key="14">
    <source>
        <dbReference type="Proteomes" id="UP000823749"/>
    </source>
</evidence>
<proteinExistence type="inferred from homology"/>
<evidence type="ECO:0000256" key="5">
    <source>
        <dbReference type="ARBA" id="ARBA00023163"/>
    </source>
</evidence>
<evidence type="ECO:0000256" key="4">
    <source>
        <dbReference type="ARBA" id="ARBA00023155"/>
    </source>
</evidence>
<comment type="subcellular location">
    <subcellularLocation>
        <location evidence="1 8 9">Nucleus</location>
    </subcellularLocation>
</comment>
<evidence type="ECO:0000256" key="10">
    <source>
        <dbReference type="RuleBase" id="RU369038"/>
    </source>
</evidence>
<evidence type="ECO:0000256" key="2">
    <source>
        <dbReference type="ARBA" id="ARBA00023015"/>
    </source>
</evidence>
<dbReference type="InterPro" id="IPR017970">
    <property type="entry name" value="Homeobox_CS"/>
</dbReference>
<dbReference type="PANTHER" id="PTHR24326:SF591">
    <property type="entry name" value="HOMEOBOX-LEUCINE ZIPPER PROTEIN ATHB-51-RELATED"/>
    <property type="match status" value="1"/>
</dbReference>
<dbReference type="PRINTS" id="PR00031">
    <property type="entry name" value="HTHREPRESSR"/>
</dbReference>
<dbReference type="PANTHER" id="PTHR24326">
    <property type="entry name" value="HOMEOBOX-LEUCINE ZIPPER PROTEIN"/>
    <property type="match status" value="1"/>
</dbReference>
<evidence type="ECO:0000256" key="9">
    <source>
        <dbReference type="RuleBase" id="RU000682"/>
    </source>
</evidence>
<gene>
    <name evidence="13" type="ORF">RHGRI_007104</name>
</gene>
<keyword evidence="5 10" id="KW-0804">Transcription</keyword>
<feature type="coiled-coil region" evidence="11">
    <location>
        <begin position="128"/>
        <end position="176"/>
    </location>
</feature>
<comment type="function">
    <text evidence="10">Transcription factor.</text>
</comment>
<dbReference type="PROSITE" id="PS00027">
    <property type="entry name" value="HOMEOBOX_1"/>
    <property type="match status" value="1"/>
</dbReference>
<dbReference type="GO" id="GO:0045893">
    <property type="term" value="P:positive regulation of DNA-templated transcription"/>
    <property type="evidence" value="ECO:0007669"/>
    <property type="project" value="TreeGrafter"/>
</dbReference>
<organism evidence="13 14">
    <name type="scientific">Rhododendron griersonianum</name>
    <dbReference type="NCBI Taxonomy" id="479676"/>
    <lineage>
        <taxon>Eukaryota</taxon>
        <taxon>Viridiplantae</taxon>
        <taxon>Streptophyta</taxon>
        <taxon>Embryophyta</taxon>
        <taxon>Tracheophyta</taxon>
        <taxon>Spermatophyta</taxon>
        <taxon>Magnoliopsida</taxon>
        <taxon>eudicotyledons</taxon>
        <taxon>Gunneridae</taxon>
        <taxon>Pentapetalae</taxon>
        <taxon>asterids</taxon>
        <taxon>Ericales</taxon>
        <taxon>Ericaceae</taxon>
        <taxon>Ericoideae</taxon>
        <taxon>Rhodoreae</taxon>
        <taxon>Rhododendron</taxon>
    </lineage>
</organism>
<dbReference type="Proteomes" id="UP000823749">
    <property type="component" value="Chromosome 3"/>
</dbReference>
<evidence type="ECO:0000259" key="12">
    <source>
        <dbReference type="PROSITE" id="PS50071"/>
    </source>
</evidence>
<name>A0AAV6KX91_9ERIC</name>
<evidence type="ECO:0000256" key="3">
    <source>
        <dbReference type="ARBA" id="ARBA00023125"/>
    </source>
</evidence>